<dbReference type="AlphaFoldDB" id="A0A918A667"/>
<dbReference type="Proteomes" id="UP000660745">
    <property type="component" value="Unassembled WGS sequence"/>
</dbReference>
<reference evidence="1" key="1">
    <citation type="journal article" date="2014" name="Int. J. Syst. Evol. Microbiol.">
        <title>Complete genome sequence of Corynebacterium casei LMG S-19264T (=DSM 44701T), isolated from a smear-ripened cheese.</title>
        <authorList>
            <consortium name="US DOE Joint Genome Institute (JGI-PGF)"/>
            <person name="Walter F."/>
            <person name="Albersmeier A."/>
            <person name="Kalinowski J."/>
            <person name="Ruckert C."/>
        </authorList>
    </citation>
    <scope>NUCLEOTIDE SEQUENCE</scope>
    <source>
        <strain evidence="1">CGMCC 4.7430</strain>
    </source>
</reference>
<proteinExistence type="predicted"/>
<evidence type="ECO:0000313" key="2">
    <source>
        <dbReference type="Proteomes" id="UP000660745"/>
    </source>
</evidence>
<sequence>MAVVLPSGHPAAVTSVDALIGDSRLEPGDLLQLGHVLNGLGEPRAQHVLRQVAENRSAPFAYRLEAAQSMDSEARSAVLRALAWHRRLRPVERLRALNELLNNPAYRWHTLPESPERRALLRLRARLEERINQRLIVRIYQAVATVGGGVLGALASPFRYVGGQWKRRAYRNSRLYKRLRRVFQSLRRRRLAAAEGVGVGRTLNPDMLLTLELDIERQAAVAEAEAKQQIAKMRSDLPAV</sequence>
<keyword evidence="2" id="KW-1185">Reference proteome</keyword>
<gene>
    <name evidence="1" type="ORF">GCM10012278_24650</name>
</gene>
<dbReference type="EMBL" id="BMNK01000003">
    <property type="protein sequence ID" value="GGP05374.1"/>
    <property type="molecule type" value="Genomic_DNA"/>
</dbReference>
<accession>A0A918A667</accession>
<protein>
    <submittedName>
        <fullName evidence="1">Uncharacterized protein</fullName>
    </submittedName>
</protein>
<reference evidence="1" key="2">
    <citation type="submission" date="2020-09" db="EMBL/GenBank/DDBJ databases">
        <authorList>
            <person name="Sun Q."/>
            <person name="Zhou Y."/>
        </authorList>
    </citation>
    <scope>NUCLEOTIDE SEQUENCE</scope>
    <source>
        <strain evidence="1">CGMCC 4.7430</strain>
    </source>
</reference>
<evidence type="ECO:0000313" key="1">
    <source>
        <dbReference type="EMBL" id="GGP05374.1"/>
    </source>
</evidence>
<comment type="caution">
    <text evidence="1">The sequence shown here is derived from an EMBL/GenBank/DDBJ whole genome shotgun (WGS) entry which is preliminary data.</text>
</comment>
<organism evidence="1 2">
    <name type="scientific">Nonomuraea glycinis</name>
    <dbReference type="NCBI Taxonomy" id="2047744"/>
    <lineage>
        <taxon>Bacteria</taxon>
        <taxon>Bacillati</taxon>
        <taxon>Actinomycetota</taxon>
        <taxon>Actinomycetes</taxon>
        <taxon>Streptosporangiales</taxon>
        <taxon>Streptosporangiaceae</taxon>
        <taxon>Nonomuraea</taxon>
    </lineage>
</organism>
<name>A0A918A667_9ACTN</name>